<accession>A0A977PJ98</accession>
<proteinExistence type="inferred from homology"/>
<dbReference type="HAMAP" id="MF_00532_B">
    <property type="entry name" value="Ribosomal_uS9_B"/>
    <property type="match status" value="1"/>
</dbReference>
<dbReference type="InterPro" id="IPR020574">
    <property type="entry name" value="Ribosomal_uS9_CS"/>
</dbReference>
<dbReference type="InterPro" id="IPR020568">
    <property type="entry name" value="Ribosomal_Su5_D2-typ_SF"/>
</dbReference>
<dbReference type="GO" id="GO:0015935">
    <property type="term" value="C:small ribosomal subunit"/>
    <property type="evidence" value="ECO:0007669"/>
    <property type="project" value="TreeGrafter"/>
</dbReference>
<keyword evidence="3 4" id="KW-0687">Ribonucleoprotein</keyword>
<evidence type="ECO:0000256" key="3">
    <source>
        <dbReference type="ARBA" id="ARBA00023274"/>
    </source>
</evidence>
<sequence>MLVQNYSIGRRKRANSLVELIEGNGKILINNVEGSKYFQYNPKLISNILLPLTTLEVQENFDIIVKIYGGGLSGQSEAIRLGVSKALCEIDISNRTKLKAKGLLTRNAKIKERKKYGLKKARKSPQFSKR</sequence>
<dbReference type="Pfam" id="PF00380">
    <property type="entry name" value="Ribosomal_S9"/>
    <property type="match status" value="1"/>
</dbReference>
<dbReference type="AlphaFoldDB" id="A0A977PJ98"/>
<comment type="similarity">
    <text evidence="1 4 5">Belongs to the universal ribosomal protein uS9 family.</text>
</comment>
<dbReference type="GO" id="GO:0003723">
    <property type="term" value="F:RNA binding"/>
    <property type="evidence" value="ECO:0007669"/>
    <property type="project" value="TreeGrafter"/>
</dbReference>
<comment type="subcellular location">
    <subcellularLocation>
        <location evidence="4">Plastid</location>
        <location evidence="4">Chloroplast</location>
    </subcellularLocation>
</comment>
<dbReference type="EMBL" id="OK136183">
    <property type="protein sequence ID" value="UXD06239.1"/>
    <property type="molecule type" value="Genomic_DNA"/>
</dbReference>
<name>A0A977PJ98_9EUGL</name>
<dbReference type="InterPro" id="IPR000754">
    <property type="entry name" value="Ribosomal_uS9"/>
</dbReference>
<dbReference type="GO" id="GO:0006412">
    <property type="term" value="P:translation"/>
    <property type="evidence" value="ECO:0007669"/>
    <property type="project" value="UniProtKB-UniRule"/>
</dbReference>
<evidence type="ECO:0000256" key="2">
    <source>
        <dbReference type="ARBA" id="ARBA00022980"/>
    </source>
</evidence>
<keyword evidence="6" id="KW-0934">Plastid</keyword>
<gene>
    <name evidence="4" type="primary">rps9</name>
</gene>
<evidence type="ECO:0000256" key="1">
    <source>
        <dbReference type="ARBA" id="ARBA00005251"/>
    </source>
</evidence>
<dbReference type="PANTHER" id="PTHR21569:SF1">
    <property type="entry name" value="SMALL RIBOSOMAL SUBUNIT PROTEIN US9M"/>
    <property type="match status" value="1"/>
</dbReference>
<dbReference type="InterPro" id="IPR023035">
    <property type="entry name" value="Ribosomal_uS9_bac/plastid"/>
</dbReference>
<reference evidence="6" key="2">
    <citation type="journal article" date="2022" name="Mol. Phylogenet. Evol.">
        <title>Maturyoshka: A maturase inside a maturase, and other peculiarities of the novel chloroplast genomes of marine euglenophytes.</title>
        <authorList>
            <person name="Maciszewski K."/>
            <person name="Dabbagh N."/>
            <person name="Preisfeld A."/>
            <person name="Karnkowska A."/>
        </authorList>
    </citation>
    <scope>NUCLEOTIDE SEQUENCE</scope>
</reference>
<dbReference type="GO" id="GO:0009507">
    <property type="term" value="C:chloroplast"/>
    <property type="evidence" value="ECO:0007669"/>
    <property type="project" value="UniProtKB-SubCell"/>
</dbReference>
<evidence type="ECO:0000256" key="4">
    <source>
        <dbReference type="HAMAP-Rule" id="MF_00532"/>
    </source>
</evidence>
<dbReference type="PANTHER" id="PTHR21569">
    <property type="entry name" value="RIBOSOMAL PROTEIN S9"/>
    <property type="match status" value="1"/>
</dbReference>
<dbReference type="FunFam" id="3.30.230.10:FF:000001">
    <property type="entry name" value="30S ribosomal protein S9"/>
    <property type="match status" value="1"/>
</dbReference>
<dbReference type="NCBIfam" id="NF001099">
    <property type="entry name" value="PRK00132.1"/>
    <property type="match status" value="1"/>
</dbReference>
<dbReference type="InterPro" id="IPR014721">
    <property type="entry name" value="Ribsml_uS5_D2-typ_fold_subgr"/>
</dbReference>
<dbReference type="Gene3D" id="3.30.230.10">
    <property type="match status" value="1"/>
</dbReference>
<organism evidence="6">
    <name type="scientific">Eutreptia sp. CCAC 1914B</name>
    <dbReference type="NCBI Taxonomy" id="2979827"/>
    <lineage>
        <taxon>Eukaryota</taxon>
        <taxon>Discoba</taxon>
        <taxon>Euglenozoa</taxon>
        <taxon>Euglenida</taxon>
        <taxon>Spirocuta</taxon>
        <taxon>Euglenophyceae</taxon>
        <taxon>Eutreptiales</taxon>
        <taxon>Eutreptiaceae</taxon>
        <taxon>Eutreptia</taxon>
    </lineage>
</organism>
<evidence type="ECO:0000313" key="6">
    <source>
        <dbReference type="EMBL" id="UXD06239.1"/>
    </source>
</evidence>
<dbReference type="SUPFAM" id="SSF54211">
    <property type="entry name" value="Ribosomal protein S5 domain 2-like"/>
    <property type="match status" value="1"/>
</dbReference>
<protein>
    <recommendedName>
        <fullName evidence="4">Small ribosomal subunit protein uS9c</fullName>
    </recommendedName>
</protein>
<evidence type="ECO:0000256" key="5">
    <source>
        <dbReference type="RuleBase" id="RU003815"/>
    </source>
</evidence>
<keyword evidence="6" id="KW-0150">Chloroplast</keyword>
<geneLocation type="chloroplast" evidence="6"/>
<dbReference type="PROSITE" id="PS00360">
    <property type="entry name" value="RIBOSOMAL_S9"/>
    <property type="match status" value="1"/>
</dbReference>
<keyword evidence="2 4" id="KW-0689">Ribosomal protein</keyword>
<dbReference type="GO" id="GO:0003735">
    <property type="term" value="F:structural constituent of ribosome"/>
    <property type="evidence" value="ECO:0007669"/>
    <property type="project" value="InterPro"/>
</dbReference>
<reference evidence="6" key="1">
    <citation type="submission" date="2021-09" db="EMBL/GenBank/DDBJ databases">
        <authorList>
            <person name="Maciszewski K."/>
            <person name="Dabbagh N."/>
            <person name="Preisfeld A."/>
            <person name="Karnkowska A."/>
        </authorList>
    </citation>
    <scope>NUCLEOTIDE SEQUENCE</scope>
</reference>